<proteinExistence type="predicted"/>
<keyword evidence="4" id="KW-1185">Reference proteome</keyword>
<sequence>MDLEMQLRAAEARRSDLERQHGEALAALRGCGPETLEARQSRVRELEKKVALETVRCEELQLELAASQRGRTMGPSSCGPLSTTGQNWANKGTEIERIMAKIEQDNRILAELDHSRSTTLGGGLATSASSHALGECSPPISPITMSHTTPSIYPTSTSLGHNSYQTGTTNISPFMSSNPVTYNPTSQYNSLSHHTYTNKNMMGNAMTHHGIGSTLGQSSVLGGTLAHQNLTSSMGGNVMGTSLVSTGLGSSIVPPSYTTTAISNATFTNPLVSSNPSALQPTSYNNPTFTNSVTNTLNQFSLGYNPVTTTYSNNVTFSNPLSSQFNSLALTGPMSIKLKPLDEVDLGTRRVATPVTPHPPTWGMGATTLSGITDTRPRMLTDGIDSDWSGLHGTERNYLNGHNQGDGQVDMLDIPGKGRCSVYIARYVDLQLLDT</sequence>
<protein>
    <submittedName>
        <fullName evidence="3">Uncharacterized protein</fullName>
    </submittedName>
</protein>
<gene>
    <name evidence="3" type="ORF">GEV33_008000</name>
</gene>
<accession>A0A8J6LCL4</accession>
<name>A0A8J6LCL4_TENMO</name>
<feature type="compositionally biased region" description="Polar residues" evidence="2">
    <location>
        <begin position="79"/>
        <end position="88"/>
    </location>
</feature>
<dbReference type="EMBL" id="JABDTM020023924">
    <property type="protein sequence ID" value="KAH0814793.1"/>
    <property type="molecule type" value="Genomic_DNA"/>
</dbReference>
<evidence type="ECO:0000313" key="3">
    <source>
        <dbReference type="EMBL" id="KAH0814793.1"/>
    </source>
</evidence>
<evidence type="ECO:0000256" key="1">
    <source>
        <dbReference type="SAM" id="Coils"/>
    </source>
</evidence>
<organism evidence="3 4">
    <name type="scientific">Tenebrio molitor</name>
    <name type="common">Yellow mealworm beetle</name>
    <dbReference type="NCBI Taxonomy" id="7067"/>
    <lineage>
        <taxon>Eukaryota</taxon>
        <taxon>Metazoa</taxon>
        <taxon>Ecdysozoa</taxon>
        <taxon>Arthropoda</taxon>
        <taxon>Hexapoda</taxon>
        <taxon>Insecta</taxon>
        <taxon>Pterygota</taxon>
        <taxon>Neoptera</taxon>
        <taxon>Endopterygota</taxon>
        <taxon>Coleoptera</taxon>
        <taxon>Polyphaga</taxon>
        <taxon>Cucujiformia</taxon>
        <taxon>Tenebrionidae</taxon>
        <taxon>Tenebrio</taxon>
    </lineage>
</organism>
<evidence type="ECO:0000256" key="2">
    <source>
        <dbReference type="SAM" id="MobiDB-lite"/>
    </source>
</evidence>
<feature type="region of interest" description="Disordered" evidence="2">
    <location>
        <begin position="68"/>
        <end position="88"/>
    </location>
</feature>
<evidence type="ECO:0000313" key="4">
    <source>
        <dbReference type="Proteomes" id="UP000719412"/>
    </source>
</evidence>
<comment type="caution">
    <text evidence="3">The sequence shown here is derived from an EMBL/GenBank/DDBJ whole genome shotgun (WGS) entry which is preliminary data.</text>
</comment>
<dbReference type="Proteomes" id="UP000719412">
    <property type="component" value="Unassembled WGS sequence"/>
</dbReference>
<dbReference type="AlphaFoldDB" id="A0A8J6LCL4"/>
<reference evidence="3" key="2">
    <citation type="submission" date="2021-08" db="EMBL/GenBank/DDBJ databases">
        <authorList>
            <person name="Eriksson T."/>
        </authorList>
    </citation>
    <scope>NUCLEOTIDE SEQUENCE</scope>
    <source>
        <strain evidence="3">Stoneville</strain>
        <tissue evidence="3">Whole head</tissue>
    </source>
</reference>
<keyword evidence="1" id="KW-0175">Coiled coil</keyword>
<feature type="coiled-coil region" evidence="1">
    <location>
        <begin position="7"/>
        <end position="63"/>
    </location>
</feature>
<reference evidence="3" key="1">
    <citation type="journal article" date="2020" name="J Insects Food Feed">
        <title>The yellow mealworm (Tenebrio molitor) genome: a resource for the emerging insects as food and feed industry.</title>
        <authorList>
            <person name="Eriksson T."/>
            <person name="Andere A."/>
            <person name="Kelstrup H."/>
            <person name="Emery V."/>
            <person name="Picard C."/>
        </authorList>
    </citation>
    <scope>NUCLEOTIDE SEQUENCE</scope>
    <source>
        <strain evidence="3">Stoneville</strain>
        <tissue evidence="3">Whole head</tissue>
    </source>
</reference>